<comment type="caution">
    <text evidence="5">Lacks conserved residue(s) required for the propagation of feature annotation.</text>
</comment>
<feature type="transmembrane region" description="Helical" evidence="6">
    <location>
        <begin position="81"/>
        <end position="103"/>
    </location>
</feature>
<keyword evidence="2" id="KW-0732">Signal</keyword>
<dbReference type="InterPro" id="IPR000742">
    <property type="entry name" value="EGF"/>
</dbReference>
<accession>A0ABM0LWL4</accession>
<keyword evidence="6" id="KW-0472">Membrane</keyword>
<keyword evidence="3" id="KW-0677">Repeat</keyword>
<dbReference type="Proteomes" id="UP000694865">
    <property type="component" value="Unplaced"/>
</dbReference>
<evidence type="ECO:0000313" key="8">
    <source>
        <dbReference type="Proteomes" id="UP000694865"/>
    </source>
</evidence>
<dbReference type="GeneID" id="102804609"/>
<dbReference type="CDD" id="cd00054">
    <property type="entry name" value="EGF_CA"/>
    <property type="match status" value="2"/>
</dbReference>
<keyword evidence="1 5" id="KW-0245">EGF-like domain</keyword>
<sequence length="163" mass="17819">FQPYPCANNPCRNAANCTDSLKQFICHCSEGWEGTTCEDRVNPCQSNPCVNNGKCQWSDGDISYHCDCPDDRMGQHCDTGLTGGGIAVVMVSIIIVVSVVVILRKKKTESNSTQSSPTLDKNADYEGIDINTIDDATYTKLNIIGLESNGYEEVHSIRTQSSM</sequence>
<organism evidence="8 9">
    <name type="scientific">Saccoglossus kowalevskii</name>
    <name type="common">Acorn worm</name>
    <dbReference type="NCBI Taxonomy" id="10224"/>
    <lineage>
        <taxon>Eukaryota</taxon>
        <taxon>Metazoa</taxon>
        <taxon>Hemichordata</taxon>
        <taxon>Enteropneusta</taxon>
        <taxon>Harrimaniidae</taxon>
        <taxon>Saccoglossus</taxon>
    </lineage>
</organism>
<dbReference type="PANTHER" id="PTHR12916:SF4">
    <property type="entry name" value="UNINFLATABLE, ISOFORM C"/>
    <property type="match status" value="1"/>
</dbReference>
<feature type="non-terminal residue" evidence="9">
    <location>
        <position position="1"/>
    </location>
</feature>
<feature type="disulfide bond" evidence="5">
    <location>
        <begin position="49"/>
        <end position="66"/>
    </location>
</feature>
<proteinExistence type="predicted"/>
<dbReference type="PROSITE" id="PS00022">
    <property type="entry name" value="EGF_1"/>
    <property type="match status" value="2"/>
</dbReference>
<feature type="disulfide bond" evidence="5">
    <location>
        <begin position="68"/>
        <end position="77"/>
    </location>
</feature>
<evidence type="ECO:0000256" key="1">
    <source>
        <dbReference type="ARBA" id="ARBA00022536"/>
    </source>
</evidence>
<evidence type="ECO:0000256" key="2">
    <source>
        <dbReference type="ARBA" id="ARBA00022729"/>
    </source>
</evidence>
<evidence type="ECO:0000259" key="7">
    <source>
        <dbReference type="PROSITE" id="PS50026"/>
    </source>
</evidence>
<evidence type="ECO:0000256" key="3">
    <source>
        <dbReference type="ARBA" id="ARBA00022737"/>
    </source>
</evidence>
<dbReference type="PROSITE" id="PS00010">
    <property type="entry name" value="ASX_HYDROXYL"/>
    <property type="match status" value="1"/>
</dbReference>
<dbReference type="SMART" id="SM00179">
    <property type="entry name" value="EGF_CA"/>
    <property type="match status" value="2"/>
</dbReference>
<dbReference type="SUPFAM" id="SSF57196">
    <property type="entry name" value="EGF/Laminin"/>
    <property type="match status" value="2"/>
</dbReference>
<keyword evidence="8" id="KW-1185">Reference proteome</keyword>
<dbReference type="PANTHER" id="PTHR12916">
    <property type="entry name" value="CYTOCHROME C OXIDASE POLYPEPTIDE VIC-2"/>
    <property type="match status" value="1"/>
</dbReference>
<dbReference type="PROSITE" id="PS01186">
    <property type="entry name" value="EGF_2"/>
    <property type="match status" value="1"/>
</dbReference>
<reference evidence="9" key="1">
    <citation type="submission" date="2025-08" db="UniProtKB">
        <authorList>
            <consortium name="RefSeq"/>
        </authorList>
    </citation>
    <scope>IDENTIFICATION</scope>
    <source>
        <tissue evidence="9">Testes</tissue>
    </source>
</reference>
<gene>
    <name evidence="9" type="primary">LOC102804609</name>
</gene>
<dbReference type="PROSITE" id="PS50026">
    <property type="entry name" value="EGF_3"/>
    <property type="match status" value="2"/>
</dbReference>
<keyword evidence="4 5" id="KW-1015">Disulfide bond</keyword>
<dbReference type="InterPro" id="IPR000152">
    <property type="entry name" value="EGF-type_Asp/Asn_hydroxyl_site"/>
</dbReference>
<dbReference type="RefSeq" id="XP_006812155.1">
    <property type="nucleotide sequence ID" value="XM_006812092.1"/>
</dbReference>
<keyword evidence="6" id="KW-0812">Transmembrane</keyword>
<dbReference type="Pfam" id="PF00008">
    <property type="entry name" value="EGF"/>
    <property type="match status" value="1"/>
</dbReference>
<name>A0ABM0LWL4_SACKO</name>
<evidence type="ECO:0000256" key="6">
    <source>
        <dbReference type="SAM" id="Phobius"/>
    </source>
</evidence>
<protein>
    <submittedName>
        <fullName evidence="9">Protocadherin Fat 1-like</fullName>
    </submittedName>
</protein>
<dbReference type="SMART" id="SM00181">
    <property type="entry name" value="EGF"/>
    <property type="match status" value="2"/>
</dbReference>
<feature type="domain" description="EGF-like" evidence="7">
    <location>
        <begin position="2"/>
        <end position="38"/>
    </location>
</feature>
<dbReference type="Gene3D" id="2.10.25.10">
    <property type="entry name" value="Laminin"/>
    <property type="match status" value="2"/>
</dbReference>
<evidence type="ECO:0000256" key="4">
    <source>
        <dbReference type="ARBA" id="ARBA00023157"/>
    </source>
</evidence>
<feature type="domain" description="EGF-like" evidence="7">
    <location>
        <begin position="40"/>
        <end position="78"/>
    </location>
</feature>
<evidence type="ECO:0000256" key="5">
    <source>
        <dbReference type="PROSITE-ProRule" id="PRU00076"/>
    </source>
</evidence>
<dbReference type="InterPro" id="IPR001881">
    <property type="entry name" value="EGF-like_Ca-bd_dom"/>
</dbReference>
<feature type="disulfide bond" evidence="5">
    <location>
        <begin position="28"/>
        <end position="37"/>
    </location>
</feature>
<evidence type="ECO:0000313" key="9">
    <source>
        <dbReference type="RefSeq" id="XP_006812155.1"/>
    </source>
</evidence>
<keyword evidence="6" id="KW-1133">Transmembrane helix</keyword>